<evidence type="ECO:0000313" key="1">
    <source>
        <dbReference type="EMBL" id="KEQ02434.1"/>
    </source>
</evidence>
<name>A0A922P0B1_9HYPH</name>
<protein>
    <submittedName>
        <fullName evidence="1">Uncharacterized protein</fullName>
    </submittedName>
</protein>
<dbReference type="Proteomes" id="UP000052167">
    <property type="component" value="Unassembled WGS sequence"/>
</dbReference>
<dbReference type="AlphaFoldDB" id="A0A922P0B1"/>
<comment type="caution">
    <text evidence="1">The sequence shown here is derived from an EMBL/GenBank/DDBJ whole genome shotgun (WGS) entry which is preliminary data.</text>
</comment>
<reference evidence="1 2" key="1">
    <citation type="submission" date="2014-06" db="EMBL/GenBank/DDBJ databases">
        <title>Rhizobium pelagicum/R2-400B4.</title>
        <authorList>
            <person name="Kimes N.E."/>
            <person name="Lopez-Perez M."/>
        </authorList>
    </citation>
    <scope>NUCLEOTIDE SEQUENCE [LARGE SCALE GENOMIC DNA]</scope>
    <source>
        <strain evidence="1 2">R2-400B4</strain>
    </source>
</reference>
<evidence type="ECO:0000313" key="2">
    <source>
        <dbReference type="Proteomes" id="UP000052167"/>
    </source>
</evidence>
<keyword evidence="2" id="KW-1185">Reference proteome</keyword>
<dbReference type="EMBL" id="JOKJ01000053">
    <property type="protein sequence ID" value="KEQ02434.1"/>
    <property type="molecule type" value="Genomic_DNA"/>
</dbReference>
<gene>
    <name evidence="1" type="ORF">GV68_21985</name>
</gene>
<organism evidence="1 2">
    <name type="scientific">Pseudorhizobium pelagicum</name>
    <dbReference type="NCBI Taxonomy" id="1509405"/>
    <lineage>
        <taxon>Bacteria</taxon>
        <taxon>Pseudomonadati</taxon>
        <taxon>Pseudomonadota</taxon>
        <taxon>Alphaproteobacteria</taxon>
        <taxon>Hyphomicrobiales</taxon>
        <taxon>Rhizobiaceae</taxon>
        <taxon>Rhizobium/Agrobacterium group</taxon>
        <taxon>Pseudorhizobium</taxon>
    </lineage>
</organism>
<proteinExistence type="predicted"/>
<accession>A0A922P0B1</accession>
<sequence length="164" mass="17051">MLGRKGHACEHVSFGIVHEGTELGPSGTELVGDMPPCLYGIIVVGLDEGLADCSGNHGVLTLGNIGQCVAHRMDPASLPCCAENTGDGGLQALVSIRDDELDAGEPSAHQIAQKARPEWLGFRRANMPADDLPLPVGINSDSDYCRHGNGAPALAHLQIGGIKP</sequence>